<organism evidence="1 2">
    <name type="scientific">Coniella lustricola</name>
    <dbReference type="NCBI Taxonomy" id="2025994"/>
    <lineage>
        <taxon>Eukaryota</taxon>
        <taxon>Fungi</taxon>
        <taxon>Dikarya</taxon>
        <taxon>Ascomycota</taxon>
        <taxon>Pezizomycotina</taxon>
        <taxon>Sordariomycetes</taxon>
        <taxon>Sordariomycetidae</taxon>
        <taxon>Diaporthales</taxon>
        <taxon>Schizoparmaceae</taxon>
        <taxon>Coniella</taxon>
    </lineage>
</organism>
<proteinExistence type="predicted"/>
<dbReference type="InParanoid" id="A0A2T3A1W5"/>
<evidence type="ECO:0000313" key="1">
    <source>
        <dbReference type="EMBL" id="PSR81390.1"/>
    </source>
</evidence>
<name>A0A2T3A1W5_9PEZI</name>
<protein>
    <submittedName>
        <fullName evidence="1">Uncharacterized protein</fullName>
    </submittedName>
</protein>
<dbReference type="AlphaFoldDB" id="A0A2T3A1W5"/>
<dbReference type="Proteomes" id="UP000241462">
    <property type="component" value="Unassembled WGS sequence"/>
</dbReference>
<keyword evidence="2" id="KW-1185">Reference proteome</keyword>
<dbReference type="EMBL" id="KZ678504">
    <property type="protein sequence ID" value="PSR81390.1"/>
    <property type="molecule type" value="Genomic_DNA"/>
</dbReference>
<reference evidence="1 2" key="1">
    <citation type="journal article" date="2018" name="Mycol. Prog.">
        <title>Coniella lustricola, a new species from submerged detritus.</title>
        <authorList>
            <person name="Raudabaugh D.B."/>
            <person name="Iturriaga T."/>
            <person name="Carver A."/>
            <person name="Mondo S."/>
            <person name="Pangilinan J."/>
            <person name="Lipzen A."/>
            <person name="He G."/>
            <person name="Amirebrahimi M."/>
            <person name="Grigoriev I.V."/>
            <person name="Miller A.N."/>
        </authorList>
    </citation>
    <scope>NUCLEOTIDE SEQUENCE [LARGE SCALE GENOMIC DNA]</scope>
    <source>
        <strain evidence="1 2">B22-T-1</strain>
    </source>
</reference>
<sequence length="96" mass="10641">MSAPSCAVCCGLPWRALADMVSRPSPSHFRALYFPIDAAKPRRVWLPCVRDLGEDCRSPLDPEFEPDQRLIESDFLGFTPRSSDRGLGMAWGDSGV</sequence>
<accession>A0A2T3A1W5</accession>
<gene>
    <name evidence="1" type="ORF">BD289DRAFT_484438</name>
</gene>
<dbReference type="OrthoDB" id="437457at2759"/>
<evidence type="ECO:0000313" key="2">
    <source>
        <dbReference type="Proteomes" id="UP000241462"/>
    </source>
</evidence>